<proteinExistence type="predicted"/>
<feature type="region of interest" description="Disordered" evidence="1">
    <location>
        <begin position="131"/>
        <end position="152"/>
    </location>
</feature>
<dbReference type="EMBL" id="PZQS01000011">
    <property type="protein sequence ID" value="PVD21846.1"/>
    <property type="molecule type" value="Genomic_DNA"/>
</dbReference>
<evidence type="ECO:0000313" key="3">
    <source>
        <dbReference type="Proteomes" id="UP000245119"/>
    </source>
</evidence>
<name>A0A2T7NL10_POMCA</name>
<sequence length="152" mass="15313">MGQIVNTGCSPYFRWFSAGDRATAVAYCLGGGGGVEYIATAGNGDGDRGLLAILSETECRDDERDMAHDLSLQQGCKDSATTAVASAAVDDDDDGGNYKGGMGMGPVSRSGQSPDIRGDGQCVATRAKVLLPQDADGGGSLASGGWPGAAES</sequence>
<accession>A0A2T7NL10</accession>
<feature type="compositionally biased region" description="Gly residues" evidence="1">
    <location>
        <begin position="136"/>
        <end position="152"/>
    </location>
</feature>
<dbReference type="Proteomes" id="UP000245119">
    <property type="component" value="Linkage Group LG11"/>
</dbReference>
<feature type="region of interest" description="Disordered" evidence="1">
    <location>
        <begin position="87"/>
        <end position="119"/>
    </location>
</feature>
<comment type="caution">
    <text evidence="2">The sequence shown here is derived from an EMBL/GenBank/DDBJ whole genome shotgun (WGS) entry which is preliminary data.</text>
</comment>
<organism evidence="2 3">
    <name type="scientific">Pomacea canaliculata</name>
    <name type="common">Golden apple snail</name>
    <dbReference type="NCBI Taxonomy" id="400727"/>
    <lineage>
        <taxon>Eukaryota</taxon>
        <taxon>Metazoa</taxon>
        <taxon>Spiralia</taxon>
        <taxon>Lophotrochozoa</taxon>
        <taxon>Mollusca</taxon>
        <taxon>Gastropoda</taxon>
        <taxon>Caenogastropoda</taxon>
        <taxon>Architaenioglossa</taxon>
        <taxon>Ampullarioidea</taxon>
        <taxon>Ampullariidae</taxon>
        <taxon>Pomacea</taxon>
    </lineage>
</organism>
<evidence type="ECO:0000313" key="2">
    <source>
        <dbReference type="EMBL" id="PVD21846.1"/>
    </source>
</evidence>
<protein>
    <submittedName>
        <fullName evidence="2">Uncharacterized protein</fullName>
    </submittedName>
</protein>
<reference evidence="2 3" key="1">
    <citation type="submission" date="2018-04" db="EMBL/GenBank/DDBJ databases">
        <title>The genome of golden apple snail Pomacea canaliculata provides insight into stress tolerance and invasive adaptation.</title>
        <authorList>
            <person name="Liu C."/>
            <person name="Liu B."/>
            <person name="Ren Y."/>
            <person name="Zhang Y."/>
            <person name="Wang H."/>
            <person name="Li S."/>
            <person name="Jiang F."/>
            <person name="Yin L."/>
            <person name="Zhang G."/>
            <person name="Qian W."/>
            <person name="Fan W."/>
        </authorList>
    </citation>
    <scope>NUCLEOTIDE SEQUENCE [LARGE SCALE GENOMIC DNA]</scope>
    <source>
        <strain evidence="2">SZHN2017</strain>
        <tissue evidence="2">Muscle</tissue>
    </source>
</reference>
<keyword evidence="3" id="KW-1185">Reference proteome</keyword>
<evidence type="ECO:0000256" key="1">
    <source>
        <dbReference type="SAM" id="MobiDB-lite"/>
    </source>
</evidence>
<dbReference type="AlphaFoldDB" id="A0A2T7NL10"/>
<gene>
    <name evidence="2" type="ORF">C0Q70_17648</name>
</gene>